<comment type="caution">
    <text evidence="2">The sequence shown here is derived from an EMBL/GenBank/DDBJ whole genome shotgun (WGS) entry which is preliminary data.</text>
</comment>
<proteinExistence type="predicted"/>
<name>A0A9P6NMS5_9BASI</name>
<evidence type="ECO:0000313" key="3">
    <source>
        <dbReference type="Proteomes" id="UP000886653"/>
    </source>
</evidence>
<sequence>MSKFLPSRQECTAQAADEERWQTTHMELTSKLVDVIGSISANCQEDLHFECQIAQQEMKLKCEQSCSEMVMKLMGQGNSLETALAAASANFGDPEEMGKSGKRVELSEEEEEDDLI</sequence>
<keyword evidence="3" id="KW-1185">Reference proteome</keyword>
<evidence type="ECO:0000256" key="1">
    <source>
        <dbReference type="SAM" id="MobiDB-lite"/>
    </source>
</evidence>
<accession>A0A9P6NMS5</accession>
<dbReference type="EMBL" id="MU167253">
    <property type="protein sequence ID" value="KAG0147004.1"/>
    <property type="molecule type" value="Genomic_DNA"/>
</dbReference>
<feature type="compositionally biased region" description="Basic and acidic residues" evidence="1">
    <location>
        <begin position="96"/>
        <end position="106"/>
    </location>
</feature>
<dbReference type="AlphaFoldDB" id="A0A9P6NMS5"/>
<gene>
    <name evidence="2" type="ORF">CROQUDRAFT_91981</name>
</gene>
<feature type="compositionally biased region" description="Acidic residues" evidence="1">
    <location>
        <begin position="107"/>
        <end position="116"/>
    </location>
</feature>
<organism evidence="2 3">
    <name type="scientific">Cronartium quercuum f. sp. fusiforme G11</name>
    <dbReference type="NCBI Taxonomy" id="708437"/>
    <lineage>
        <taxon>Eukaryota</taxon>
        <taxon>Fungi</taxon>
        <taxon>Dikarya</taxon>
        <taxon>Basidiomycota</taxon>
        <taxon>Pucciniomycotina</taxon>
        <taxon>Pucciniomycetes</taxon>
        <taxon>Pucciniales</taxon>
        <taxon>Coleosporiaceae</taxon>
        <taxon>Cronartium</taxon>
    </lineage>
</organism>
<evidence type="ECO:0000313" key="2">
    <source>
        <dbReference type="EMBL" id="KAG0147004.1"/>
    </source>
</evidence>
<protein>
    <submittedName>
        <fullName evidence="2">Uncharacterized protein</fullName>
    </submittedName>
</protein>
<dbReference type="Proteomes" id="UP000886653">
    <property type="component" value="Unassembled WGS sequence"/>
</dbReference>
<reference evidence="2" key="1">
    <citation type="submission" date="2013-11" db="EMBL/GenBank/DDBJ databases">
        <title>Genome sequence of the fusiform rust pathogen reveals effectors for host alternation and coevolution with pine.</title>
        <authorList>
            <consortium name="DOE Joint Genome Institute"/>
            <person name="Smith K."/>
            <person name="Pendleton A."/>
            <person name="Kubisiak T."/>
            <person name="Anderson C."/>
            <person name="Salamov A."/>
            <person name="Aerts A."/>
            <person name="Riley R."/>
            <person name="Clum A."/>
            <person name="Lindquist E."/>
            <person name="Ence D."/>
            <person name="Campbell M."/>
            <person name="Kronenberg Z."/>
            <person name="Feau N."/>
            <person name="Dhillon B."/>
            <person name="Hamelin R."/>
            <person name="Burleigh J."/>
            <person name="Smith J."/>
            <person name="Yandell M."/>
            <person name="Nelson C."/>
            <person name="Grigoriev I."/>
            <person name="Davis J."/>
        </authorList>
    </citation>
    <scope>NUCLEOTIDE SEQUENCE</scope>
    <source>
        <strain evidence="2">G11</strain>
    </source>
</reference>
<feature type="region of interest" description="Disordered" evidence="1">
    <location>
        <begin position="89"/>
        <end position="116"/>
    </location>
</feature>